<comment type="catalytic activity">
    <reaction evidence="8">
        <text>a ubiquinone + NADH + 5 H(+)(in) = a ubiquinol + NAD(+) + 4 H(+)(out)</text>
        <dbReference type="Rhea" id="RHEA:29091"/>
        <dbReference type="Rhea" id="RHEA-COMP:9565"/>
        <dbReference type="Rhea" id="RHEA-COMP:9566"/>
        <dbReference type="ChEBI" id="CHEBI:15378"/>
        <dbReference type="ChEBI" id="CHEBI:16389"/>
        <dbReference type="ChEBI" id="CHEBI:17976"/>
        <dbReference type="ChEBI" id="CHEBI:57540"/>
        <dbReference type="ChEBI" id="CHEBI:57945"/>
        <dbReference type="EC" id="7.1.1.2"/>
    </reaction>
</comment>
<feature type="transmembrane region" description="Helical" evidence="9">
    <location>
        <begin position="49"/>
        <end position="71"/>
    </location>
</feature>
<keyword evidence="5 9" id="KW-1133">Transmembrane helix</keyword>
<dbReference type="GO" id="GO:0016020">
    <property type="term" value="C:membrane"/>
    <property type="evidence" value="ECO:0007669"/>
    <property type="project" value="UniProtKB-SubCell"/>
</dbReference>
<keyword evidence="4 9" id="KW-0812">Transmembrane</keyword>
<evidence type="ECO:0000256" key="8">
    <source>
        <dbReference type="ARBA" id="ARBA00049551"/>
    </source>
</evidence>
<protein>
    <recommendedName>
        <fullName evidence="2">NADH:ubiquinone reductase (H(+)-translocating)</fullName>
        <ecNumber evidence="2">7.1.1.2</ecNumber>
    </recommendedName>
    <alternativeName>
        <fullName evidence="7">NADH dehydrogenase subunit 5</fullName>
    </alternativeName>
</protein>
<feature type="transmembrane region" description="Helical" evidence="9">
    <location>
        <begin position="175"/>
        <end position="195"/>
    </location>
</feature>
<evidence type="ECO:0000313" key="11">
    <source>
        <dbReference type="EMBL" id="CCO25757.1"/>
    </source>
</evidence>
<feature type="transmembrane region" description="Helical" evidence="9">
    <location>
        <begin position="325"/>
        <end position="345"/>
    </location>
</feature>
<dbReference type="InterPro" id="IPR003945">
    <property type="entry name" value="NU5C-like"/>
</dbReference>
<evidence type="ECO:0000256" key="3">
    <source>
        <dbReference type="ARBA" id="ARBA00022660"/>
    </source>
</evidence>
<evidence type="ECO:0000256" key="6">
    <source>
        <dbReference type="ARBA" id="ARBA00023136"/>
    </source>
</evidence>
<dbReference type="GO" id="GO:0015990">
    <property type="term" value="P:electron transport coupled proton transport"/>
    <property type="evidence" value="ECO:0007669"/>
    <property type="project" value="TreeGrafter"/>
</dbReference>
<dbReference type="PANTHER" id="PTHR42829">
    <property type="entry name" value="NADH-UBIQUINONE OXIDOREDUCTASE CHAIN 5"/>
    <property type="match status" value="1"/>
</dbReference>
<keyword evidence="3" id="KW-0813">Transport</keyword>
<dbReference type="Pfam" id="PF00361">
    <property type="entry name" value="Proton_antipo_M"/>
    <property type="match status" value="1"/>
</dbReference>
<accession>S0DG82</accession>
<feature type="transmembrane region" description="Helical" evidence="9">
    <location>
        <begin position="6"/>
        <end position="28"/>
    </location>
</feature>
<evidence type="ECO:0000256" key="1">
    <source>
        <dbReference type="ARBA" id="ARBA00004141"/>
    </source>
</evidence>
<dbReference type="PRINTS" id="PR01434">
    <property type="entry name" value="NADHDHGNASE5"/>
</dbReference>
<dbReference type="PANTHER" id="PTHR42829:SF2">
    <property type="entry name" value="NADH-UBIQUINONE OXIDOREDUCTASE CHAIN 5"/>
    <property type="match status" value="1"/>
</dbReference>
<geneLocation type="mitochondrion" evidence="11"/>
<keyword evidence="3" id="KW-0249">Electron transport</keyword>
<feature type="transmembrane region" description="Helical" evidence="9">
    <location>
        <begin position="142"/>
        <end position="163"/>
    </location>
</feature>
<feature type="domain" description="NADH:quinone oxidoreductase/Mrp antiporter transmembrane" evidence="10">
    <location>
        <begin position="139"/>
        <end position="414"/>
    </location>
</feature>
<feature type="transmembrane region" description="Helical" evidence="9">
    <location>
        <begin position="299"/>
        <end position="319"/>
    </location>
</feature>
<feature type="transmembrane region" description="Helical" evidence="9">
    <location>
        <begin position="272"/>
        <end position="292"/>
    </location>
</feature>
<feature type="transmembrane region" description="Helical" evidence="9">
    <location>
        <begin position="406"/>
        <end position="431"/>
    </location>
</feature>
<evidence type="ECO:0000259" key="10">
    <source>
        <dbReference type="Pfam" id="PF00361"/>
    </source>
</evidence>
<feature type="transmembrane region" description="Helical" evidence="9">
    <location>
        <begin position="520"/>
        <end position="539"/>
    </location>
</feature>
<dbReference type="GO" id="GO:0042773">
    <property type="term" value="P:ATP synthesis coupled electron transport"/>
    <property type="evidence" value="ECO:0007669"/>
    <property type="project" value="InterPro"/>
</dbReference>
<feature type="transmembrane region" description="Helical" evidence="9">
    <location>
        <begin position="559"/>
        <end position="576"/>
    </location>
</feature>
<gene>
    <name evidence="11" type="primary">nad5</name>
</gene>
<feature type="transmembrane region" description="Helical" evidence="9">
    <location>
        <begin position="91"/>
        <end position="109"/>
    </location>
</feature>
<organism evidence="11">
    <name type="scientific">Pyura gangelion</name>
    <name type="common">Ascidian</name>
    <name type="synonym">Cynthia gangelion</name>
    <dbReference type="NCBI Taxonomy" id="569434"/>
    <lineage>
        <taxon>Eukaryota</taxon>
        <taxon>Metazoa</taxon>
        <taxon>Chordata</taxon>
        <taxon>Tunicata</taxon>
        <taxon>Ascidiacea</taxon>
        <taxon>Stolidobranchia</taxon>
        <taxon>Pyuridae</taxon>
        <taxon>Pyura</taxon>
    </lineage>
</organism>
<dbReference type="GO" id="GO:0003954">
    <property type="term" value="F:NADH dehydrogenase activity"/>
    <property type="evidence" value="ECO:0007669"/>
    <property type="project" value="TreeGrafter"/>
</dbReference>
<keyword evidence="11" id="KW-0496">Mitochondrion</keyword>
<evidence type="ECO:0000256" key="4">
    <source>
        <dbReference type="ARBA" id="ARBA00022692"/>
    </source>
</evidence>
<evidence type="ECO:0000256" key="5">
    <source>
        <dbReference type="ARBA" id="ARBA00022989"/>
    </source>
</evidence>
<feature type="transmembrane region" description="Helical" evidence="9">
    <location>
        <begin position="247"/>
        <end position="266"/>
    </location>
</feature>
<sequence length="577" mass="66692">MFYVYWSGMFMGVLLVILFLLCSLKIFFLFGKNNALKKATMAQFFKFGLLLLGGGMLFMAFLGVEVDYFFFSGGEYWLNNGMSIHVDRYSFFFFFVGLLVSWSIFNFGVRYVKEESEYFSFLMLLALFLFFMLILVSSGSFLFLFLGWEGVGIMSYVLISWWFGRMEAVNNSLQAIIYNRGGDFGVILFMGLLLLKGEKLIMTNTEWYGGGVIFFFFFLGVVAKSSQFLFHPWLPNAMEGPTPVSSLLHSSTMVVAGVFLMMRMLLDLGIGYTYVFLMGVITSLLGGLMSFVSFDVKKIIAYSTTSQLGFMMMSLGLGLNFLTLFYILMHAFFKAMMFMLSGVMIHGANNSQDVRDLGVYSSEYDSFTFFLMFLGGVVMFGFPFFSSFWIKDLIFENLAGGGMNRFLWLLGFFSFLVTSFYTWRFVFKLLGVNKMGVGKLLYMENMKLEWDFVRLVFMSMMGGFSLLFFWSPLEEGVVFFSYKVLPVFFIFFSYYGVSYLMSFGKWINWFNGYLLGYNSLIHKVVGVLFMKFSLFLLYFDFLFLEFFLPRGMGDLVWKFNKVFWVVLLLVLGVLMYN</sequence>
<comment type="subcellular location">
    <subcellularLocation>
        <location evidence="1">Membrane</location>
        <topology evidence="1">Multi-pass membrane protein</topology>
    </subcellularLocation>
</comment>
<dbReference type="EMBL" id="HF548557">
    <property type="protein sequence ID" value="CCO25757.1"/>
    <property type="molecule type" value="Genomic_DNA"/>
</dbReference>
<evidence type="ECO:0000256" key="2">
    <source>
        <dbReference type="ARBA" id="ARBA00012944"/>
    </source>
</evidence>
<proteinExistence type="predicted"/>
<name>S0DG82_PYUGA</name>
<feature type="transmembrane region" description="Helical" evidence="9">
    <location>
        <begin position="118"/>
        <end position="136"/>
    </location>
</feature>
<dbReference type="EC" id="7.1.1.2" evidence="2"/>
<keyword evidence="3" id="KW-0679">Respiratory chain</keyword>
<feature type="transmembrane region" description="Helical" evidence="9">
    <location>
        <begin position="366"/>
        <end position="386"/>
    </location>
</feature>
<evidence type="ECO:0000256" key="7">
    <source>
        <dbReference type="ARBA" id="ARBA00031027"/>
    </source>
</evidence>
<dbReference type="AlphaFoldDB" id="S0DG82"/>
<feature type="transmembrane region" description="Helical" evidence="9">
    <location>
        <begin position="479"/>
        <end position="500"/>
    </location>
</feature>
<feature type="transmembrane region" description="Helical" evidence="9">
    <location>
        <begin position="452"/>
        <end position="473"/>
    </location>
</feature>
<dbReference type="InterPro" id="IPR001750">
    <property type="entry name" value="ND/Mrp_TM"/>
</dbReference>
<reference evidence="11" key="1">
    <citation type="journal article" date="2013" name="Genome Biol. Evol.">
        <title>Deep Sequencing of Mixed Total DNA without Barcodes Allows Efficient Assembly of Highly Plastic Ascidian Mitochondrial Genomes.</title>
        <authorList>
            <person name="Rubinstein N."/>
            <person name="Feldstein T."/>
            <person name="Shenkar N."/>
            <person name="Botero Castro F."/>
            <person name="Griggio F."/>
            <person name="Mastrototaro F."/>
            <person name="Delsuc F."/>
            <person name="Douzery E.J.P."/>
            <person name="Gissi C."/>
            <person name="Huchon D."/>
        </authorList>
    </citation>
    <scope>NUCLEOTIDE SEQUENCE</scope>
    <source>
        <tissue evidence="11">Gonad</tissue>
    </source>
</reference>
<keyword evidence="6 9" id="KW-0472">Membrane</keyword>
<evidence type="ECO:0000256" key="9">
    <source>
        <dbReference type="SAM" id="Phobius"/>
    </source>
</evidence>
<dbReference type="GO" id="GO:0008137">
    <property type="term" value="F:NADH dehydrogenase (ubiquinone) activity"/>
    <property type="evidence" value="ECO:0007669"/>
    <property type="project" value="UniProtKB-EC"/>
</dbReference>
<feature type="transmembrane region" description="Helical" evidence="9">
    <location>
        <begin position="207"/>
        <end position="226"/>
    </location>
</feature>